<dbReference type="EC" id="6.3.5.3" evidence="8"/>
<evidence type="ECO:0000256" key="1">
    <source>
        <dbReference type="ARBA" id="ARBA00022490"/>
    </source>
</evidence>
<keyword evidence="1" id="KW-0963">Cytoplasm</keyword>
<evidence type="ECO:0000256" key="4">
    <source>
        <dbReference type="ARBA" id="ARBA00022755"/>
    </source>
</evidence>
<proteinExistence type="predicted"/>
<protein>
    <submittedName>
        <fullName evidence="8">Phosphoribosylformylglycinamidine synthase subunit PurQ</fullName>
        <ecNumber evidence="8">6.3.5.3</ecNumber>
    </submittedName>
</protein>
<evidence type="ECO:0000256" key="3">
    <source>
        <dbReference type="ARBA" id="ARBA00022741"/>
    </source>
</evidence>
<evidence type="ECO:0000256" key="6">
    <source>
        <dbReference type="ARBA" id="ARBA00022840"/>
    </source>
</evidence>
<evidence type="ECO:0000313" key="11">
    <source>
        <dbReference type="Proteomes" id="UP001059985"/>
    </source>
</evidence>
<dbReference type="Proteomes" id="UP001059985">
    <property type="component" value="Chromosome"/>
</dbReference>
<evidence type="ECO:0000256" key="2">
    <source>
        <dbReference type="ARBA" id="ARBA00022598"/>
    </source>
</evidence>
<keyword evidence="11" id="KW-1185">Reference proteome</keyword>
<evidence type="ECO:0000313" key="10">
    <source>
        <dbReference type="Proteomes" id="UP001059822"/>
    </source>
</evidence>
<organism evidence="8 10">
    <name type="scientific">Neoehrlichia mikurensis</name>
    <dbReference type="NCBI Taxonomy" id="89586"/>
    <lineage>
        <taxon>Bacteria</taxon>
        <taxon>Pseudomonadati</taxon>
        <taxon>Pseudomonadota</taxon>
        <taxon>Alphaproteobacteria</taxon>
        <taxon>Rickettsiales</taxon>
        <taxon>Anaplasmataceae</taxon>
        <taxon>Candidatus Neoehrlichia</taxon>
    </lineage>
</organism>
<dbReference type="CDD" id="cd01740">
    <property type="entry name" value="GATase1_FGAR_AT"/>
    <property type="match status" value="1"/>
</dbReference>
<keyword evidence="3" id="KW-0547">Nucleotide-binding</keyword>
<dbReference type="GO" id="GO:0004642">
    <property type="term" value="F:phosphoribosylformylglycinamidine synthase activity"/>
    <property type="evidence" value="ECO:0007669"/>
    <property type="project" value="UniProtKB-EC"/>
</dbReference>
<evidence type="ECO:0000313" key="8">
    <source>
        <dbReference type="EMBL" id="UTO55598.1"/>
    </source>
</evidence>
<keyword evidence="7" id="KW-0315">Glutamine amidotransferase</keyword>
<name>A0A9Q9BVG6_9RICK</name>
<dbReference type="PROSITE" id="PS51273">
    <property type="entry name" value="GATASE_TYPE_1"/>
    <property type="match status" value="1"/>
</dbReference>
<dbReference type="GO" id="GO:0005737">
    <property type="term" value="C:cytoplasm"/>
    <property type="evidence" value="ECO:0007669"/>
    <property type="project" value="TreeGrafter"/>
</dbReference>
<evidence type="ECO:0000313" key="9">
    <source>
        <dbReference type="EMBL" id="UTO56519.1"/>
    </source>
</evidence>
<reference evidence="8" key="1">
    <citation type="journal article" date="2022" name="Microorganisms">
        <title>Assembly and Comparison of Ca. Neoehrlichia mikurensis Genomes.</title>
        <authorList>
            <person name="Azagi T."/>
            <person name="Dirks R.P."/>
            <person name="Yebra-Pimentel E.S."/>
            <person name="Schaap P.J."/>
            <person name="Koehorst J.J."/>
            <person name="Esser H.J."/>
            <person name="Sprong H."/>
        </authorList>
    </citation>
    <scope>NUCLEOTIDE SEQUENCE</scope>
    <source>
        <strain evidence="9">18-2804</strain>
        <strain evidence="8">18-2837</strain>
    </source>
</reference>
<evidence type="ECO:0000256" key="5">
    <source>
        <dbReference type="ARBA" id="ARBA00022801"/>
    </source>
</evidence>
<keyword evidence="2 8" id="KW-0436">Ligase</keyword>
<dbReference type="EMBL" id="CP089285">
    <property type="protein sequence ID" value="UTO56519.1"/>
    <property type="molecule type" value="Genomic_DNA"/>
</dbReference>
<sequence length="262" mass="29881">MKVAVLSGYGLNCEEETLIAFLEAGQYFSVNITGDIIHINELISNVKLLKQYNILAIPGGFSYGDDTGAGNAFALRILNNLQEEIQEFLIGDKLVIGICNGCQILMKLIDTFSNVTITYNDTYKYQCRWVNVKVYNESIWLSDIETLYIPIAHGEGKFYAADDVLQNLIYNKNVALRYIKDDKNYANNIFPYNPNGSLYDIAAVSDNSGRVLLMMPHPERALFFTQRYDWTYIKERDLRLGKALPIYGDGFKIFCNAIKYFM</sequence>
<dbReference type="AlphaFoldDB" id="A0A9Q9BVG6"/>
<accession>A0A9Q9BVG6</accession>
<dbReference type="Proteomes" id="UP001059822">
    <property type="component" value="Chromosome"/>
</dbReference>
<dbReference type="PANTHER" id="PTHR10099:SF1">
    <property type="entry name" value="PHOSPHORIBOSYLFORMYLGLYCINAMIDINE SYNTHASE"/>
    <property type="match status" value="1"/>
</dbReference>
<dbReference type="RefSeq" id="WP_218193867.1">
    <property type="nucleotide sequence ID" value="NZ_CP054597.1"/>
</dbReference>
<dbReference type="PIRSF" id="PIRSF001586">
    <property type="entry name" value="FGAM_synth_I"/>
    <property type="match status" value="1"/>
</dbReference>
<dbReference type="InterPro" id="IPR010075">
    <property type="entry name" value="PRibForGlyAmidine_synth_PurQ"/>
</dbReference>
<dbReference type="GO" id="GO:0006164">
    <property type="term" value="P:purine nucleotide biosynthetic process"/>
    <property type="evidence" value="ECO:0007669"/>
    <property type="project" value="TreeGrafter"/>
</dbReference>
<dbReference type="PANTHER" id="PTHR10099">
    <property type="entry name" value="PHOSPHORIBOSYLFORMYLGLYCINAMIDINE SYNTHASE"/>
    <property type="match status" value="1"/>
</dbReference>
<dbReference type="Pfam" id="PF13507">
    <property type="entry name" value="GATase_5"/>
    <property type="match status" value="1"/>
</dbReference>
<evidence type="ECO:0000256" key="7">
    <source>
        <dbReference type="ARBA" id="ARBA00022962"/>
    </source>
</evidence>
<keyword evidence="4" id="KW-0658">Purine biosynthesis</keyword>
<keyword evidence="6" id="KW-0067">ATP-binding</keyword>
<gene>
    <name evidence="9" type="ORF">LUA81_00700</name>
    <name evidence="8" type="ORF">LUA82_00700</name>
</gene>
<dbReference type="EMBL" id="CP089286">
    <property type="protein sequence ID" value="UTO55598.1"/>
    <property type="molecule type" value="Genomic_DNA"/>
</dbReference>
<dbReference type="SMART" id="SM01211">
    <property type="entry name" value="GATase_5"/>
    <property type="match status" value="1"/>
</dbReference>
<keyword evidence="5" id="KW-0378">Hydrolase</keyword>